<dbReference type="Pfam" id="PF01395">
    <property type="entry name" value="PBP_GOBP"/>
    <property type="match status" value="1"/>
</dbReference>
<feature type="disulfide bond" evidence="3">
    <location>
        <begin position="44"/>
        <end position="79"/>
    </location>
</feature>
<dbReference type="SMART" id="SM00708">
    <property type="entry name" value="PhBP"/>
    <property type="match status" value="1"/>
</dbReference>
<dbReference type="InterPro" id="IPR036728">
    <property type="entry name" value="PBP_GOBP_sf"/>
</dbReference>
<evidence type="ECO:0000313" key="5">
    <source>
        <dbReference type="EMBL" id="QEE82699.1"/>
    </source>
</evidence>
<evidence type="ECO:0000256" key="3">
    <source>
        <dbReference type="PIRSR" id="PIRSR015604-1"/>
    </source>
</evidence>
<organism evidence="5">
    <name type="scientific">Conogethes pinicolalis</name>
    <dbReference type="NCBI Taxonomy" id="1178461"/>
    <lineage>
        <taxon>Eukaryota</taxon>
        <taxon>Metazoa</taxon>
        <taxon>Ecdysozoa</taxon>
        <taxon>Arthropoda</taxon>
        <taxon>Hexapoda</taxon>
        <taxon>Insecta</taxon>
        <taxon>Pterygota</taxon>
        <taxon>Neoptera</taxon>
        <taxon>Endopterygota</taxon>
        <taxon>Lepidoptera</taxon>
        <taxon>Glossata</taxon>
        <taxon>Ditrysia</taxon>
        <taxon>Pyraloidea</taxon>
        <taxon>Crambidae</taxon>
        <taxon>Spilomelinae</taxon>
        <taxon>Conogethes</taxon>
    </lineage>
</organism>
<feature type="disulfide bond" evidence="3">
    <location>
        <begin position="75"/>
        <end position="134"/>
    </location>
</feature>
<feature type="disulfide bond" evidence="3">
    <location>
        <begin position="123"/>
        <end position="143"/>
    </location>
</feature>
<dbReference type="AlphaFoldDB" id="A0A5B9GB25"/>
<dbReference type="InterPro" id="IPR006072">
    <property type="entry name" value="Odorant/phero-bd_Lep"/>
</dbReference>
<dbReference type="Gene3D" id="1.10.238.20">
    <property type="entry name" value="Pheromone/general odorant binding protein domain"/>
    <property type="match status" value="1"/>
</dbReference>
<sequence length="168" mass="19108">MAATFKWRLVSILILGLAVNVPVDASQEVMKKMSATFFKLLEECKKELSVADDMIQGLVRFWLEDSELGERELGCVIICMAEKQDLVLMEDYRMHHENAYNFAKNHGADDAMATAVVKVIHTCEEQFTSNPDHCARVMEVSKCFRDEIHRLKWAPSIELLIGEMIGEA</sequence>
<proteinExistence type="evidence at transcript level"/>
<dbReference type="InterPro" id="IPR006170">
    <property type="entry name" value="PBP/GOBP"/>
</dbReference>
<dbReference type="PIRSF" id="PIRSF015604">
    <property type="entry name" value="Odorant/phero_bd"/>
    <property type="match status" value="1"/>
</dbReference>
<name>A0A5B9GB25_9NEOP</name>
<dbReference type="GO" id="GO:0005549">
    <property type="term" value="F:odorant binding"/>
    <property type="evidence" value="ECO:0007669"/>
    <property type="project" value="InterPro"/>
</dbReference>
<feature type="signal peptide" evidence="4">
    <location>
        <begin position="1"/>
        <end position="25"/>
    </location>
</feature>
<dbReference type="EMBL" id="MK458340">
    <property type="protein sequence ID" value="QEE82699.1"/>
    <property type="molecule type" value="mRNA"/>
</dbReference>
<dbReference type="SUPFAM" id="SSF47565">
    <property type="entry name" value="Insect pheromone/odorant-binding proteins"/>
    <property type="match status" value="1"/>
</dbReference>
<dbReference type="PRINTS" id="PR00484">
    <property type="entry name" value="PBPGOBP"/>
</dbReference>
<keyword evidence="3" id="KW-1015">Disulfide bond</keyword>
<evidence type="ECO:0000256" key="4">
    <source>
        <dbReference type="SAM" id="SignalP"/>
    </source>
</evidence>
<gene>
    <name evidence="5" type="primary">PBP4</name>
</gene>
<keyword evidence="4" id="KW-0732">Signal</keyword>
<evidence type="ECO:0000256" key="2">
    <source>
        <dbReference type="ARBA" id="ARBA00022448"/>
    </source>
</evidence>
<comment type="similarity">
    <text evidence="1">Belongs to the PBP/GOBP family.</text>
</comment>
<reference evidence="5" key="1">
    <citation type="submission" date="2019-01" db="EMBL/GenBank/DDBJ databases">
        <title>Antennal transcriptome and differential expression of olfactory genes in the Conogethes pinicolalis (Lepidoptera: Crambidae).</title>
        <authorList>
            <person name="Jing D."/>
            <person name="Zhang T."/>
            <person name="Wang Z."/>
            <person name="He K."/>
            <person name="Bai S."/>
        </authorList>
    </citation>
    <scope>NUCLEOTIDE SEQUENCE</scope>
</reference>
<keyword evidence="2" id="KW-0813">Transport</keyword>
<evidence type="ECO:0000256" key="1">
    <source>
        <dbReference type="ARBA" id="ARBA00008098"/>
    </source>
</evidence>
<dbReference type="CDD" id="cd23992">
    <property type="entry name" value="PBP_GOBP"/>
    <property type="match status" value="1"/>
</dbReference>
<feature type="chain" id="PRO_5022781188" evidence="4">
    <location>
        <begin position="26"/>
        <end position="168"/>
    </location>
</feature>
<protein>
    <submittedName>
        <fullName evidence="5">Pheromone-binding protein 4</fullName>
    </submittedName>
</protein>
<accession>A0A5B9GB25</accession>